<dbReference type="Proteomes" id="UP001281614">
    <property type="component" value="Unassembled WGS sequence"/>
</dbReference>
<dbReference type="SUPFAM" id="SSF58100">
    <property type="entry name" value="Bacterial hemolysins"/>
    <property type="match status" value="1"/>
</dbReference>
<dbReference type="Gene3D" id="1.20.1170.10">
    <property type="match status" value="1"/>
</dbReference>
<proteinExistence type="predicted"/>
<feature type="coiled-coil region" evidence="1">
    <location>
        <begin position="314"/>
        <end position="341"/>
    </location>
</feature>
<evidence type="ECO:0000256" key="1">
    <source>
        <dbReference type="SAM" id="Coils"/>
    </source>
</evidence>
<keyword evidence="4" id="KW-1185">Reference proteome</keyword>
<evidence type="ECO:0000256" key="2">
    <source>
        <dbReference type="SAM" id="MobiDB-lite"/>
    </source>
</evidence>
<feature type="region of interest" description="Disordered" evidence="2">
    <location>
        <begin position="1"/>
        <end position="22"/>
    </location>
</feature>
<evidence type="ECO:0000313" key="4">
    <source>
        <dbReference type="Proteomes" id="UP001281614"/>
    </source>
</evidence>
<organism evidence="3 4">
    <name type="scientific">Colletotrichum kahawae</name>
    <name type="common">Coffee berry disease fungus</name>
    <dbReference type="NCBI Taxonomy" id="34407"/>
    <lineage>
        <taxon>Eukaryota</taxon>
        <taxon>Fungi</taxon>
        <taxon>Dikarya</taxon>
        <taxon>Ascomycota</taxon>
        <taxon>Pezizomycotina</taxon>
        <taxon>Sordariomycetes</taxon>
        <taxon>Hypocreomycetidae</taxon>
        <taxon>Glomerellales</taxon>
        <taxon>Glomerellaceae</taxon>
        <taxon>Colletotrichum</taxon>
        <taxon>Colletotrichum gloeosporioides species complex</taxon>
    </lineage>
</organism>
<dbReference type="EMBL" id="VYYT01000172">
    <property type="protein sequence ID" value="KAK2760426.1"/>
    <property type="molecule type" value="Genomic_DNA"/>
</dbReference>
<protein>
    <submittedName>
        <fullName evidence="3">Uncharacterized protein</fullName>
    </submittedName>
</protein>
<gene>
    <name evidence="3" type="ORF">CKAH01_16520</name>
</gene>
<comment type="caution">
    <text evidence="3">The sequence shown here is derived from an EMBL/GenBank/DDBJ whole genome shotgun (WGS) entry which is preliminary data.</text>
</comment>
<dbReference type="AlphaFoldDB" id="A0AAD9YFM8"/>
<accession>A0AAD9YFM8</accession>
<reference evidence="3" key="1">
    <citation type="submission" date="2023-02" db="EMBL/GenBank/DDBJ databases">
        <title>Colletotrichum kahawae CIFC_Que2 genome sequencing and assembly.</title>
        <authorList>
            <person name="Baroncelli R."/>
        </authorList>
    </citation>
    <scope>NUCLEOTIDE SEQUENCE</scope>
    <source>
        <strain evidence="3">CIFC_Que2</strain>
    </source>
</reference>
<keyword evidence="1" id="KW-0175">Coiled coil</keyword>
<evidence type="ECO:0000313" key="3">
    <source>
        <dbReference type="EMBL" id="KAK2760426.1"/>
    </source>
</evidence>
<sequence length="440" mass="48744">MSGALLDTGLPTSGPIPSWNPKGEVNMKLKNTMMELSNSLQAVLVESSPKEGDSVLVENDSKPAPPPKFLLQARAYMNLKAYVLVGKEFPTSTSDFDTKIHDEAFAQLRKKNATLPGLTRATLSKIGGDCNEFYTNSLFQMVKAGADAKVYCNSALKVMRDIPGASLYEQLMILCDAKYKNQTDQDDAYRKAKSGARITLQMQSSAAAKGKSGTEQLMEALLKFQEDTKSISKDLDTLVELYMKTDVDGKTGYLAWLNDDLQKSYNRVNQEIDRYNGVFDQWKTHTGLSIGLAIGLMIFPFARIACMAVFPRKASALKSEYKTLKAQYEKHQQENEQEAKLIQFVNKMVQHFVGIEKKIADALASVKVLFDVFKNQAVAYGSIRDDLDRLGDGTDDDDLANRQIFIDYSLRAAIANLETLEVAADGFCDAISYLGTVESL</sequence>
<name>A0AAD9YFM8_COLKA</name>